<dbReference type="Proteomes" id="UP000054735">
    <property type="component" value="Unassembled WGS sequence"/>
</dbReference>
<dbReference type="RefSeq" id="WP_058524074.1">
    <property type="nucleotide sequence ID" value="NZ_CAAAHV010000005.1"/>
</dbReference>
<dbReference type="STRING" id="28083.Lbir_2062"/>
<evidence type="ECO:0000313" key="1">
    <source>
        <dbReference type="EMBL" id="KTC69323.1"/>
    </source>
</evidence>
<sequence length="331" mass="37910">MNVTQVEEIVSIAISRANKGRTQPPESFWGLPESIRTSKHDGSEDEVLAIYTLTFILAALKKHSKDETVRTDLCKKLDDHLELTMQLNKDICVFTIINLMQDAGMLKYLPDSEKRNAVIEKIFEKSLSDYLTPWVLSDLLKSIKESASPIKEKMIRIYIEHSKRQYNKNRHDRFGLLELSSRWEANVDDWLTPEDLLWLEACYAYPNSPVYQLKGSLRVFEQSVRNTLQSPVEAFQFMITTCISVIALDSLHENKKSVSPKQDFTQNELARLFILGLFSIYLLSLTVRGIGSLIEAHGLFKSQQPAALVFPDWAARKLEEFRNTASNISPH</sequence>
<dbReference type="OrthoDB" id="5648981at2"/>
<accession>A0A378I9Y0</accession>
<evidence type="ECO:0000313" key="4">
    <source>
        <dbReference type="Proteomes" id="UP000255066"/>
    </source>
</evidence>
<protein>
    <submittedName>
        <fullName evidence="2">Uncharacterized protein</fullName>
    </submittedName>
</protein>
<dbReference type="AlphaFoldDB" id="A0A378I9Y0"/>
<reference evidence="1 3" key="1">
    <citation type="submission" date="2015-11" db="EMBL/GenBank/DDBJ databases">
        <title>Genomic analysis of 38 Legionella species identifies large and diverse effector repertoires.</title>
        <authorList>
            <person name="Burstein D."/>
            <person name="Amaro F."/>
            <person name="Zusman T."/>
            <person name="Lifshitz Z."/>
            <person name="Cohen O."/>
            <person name="Gilbert J.A."/>
            <person name="Pupko T."/>
            <person name="Shuman H.A."/>
            <person name="Segal G."/>
        </authorList>
    </citation>
    <scope>NUCLEOTIDE SEQUENCE [LARGE SCALE GENOMIC DNA]</scope>
    <source>
        <strain evidence="1 3">CDC#1407-AL-14</strain>
    </source>
</reference>
<organism evidence="2 4">
    <name type="scientific">Legionella birminghamensis</name>
    <dbReference type="NCBI Taxonomy" id="28083"/>
    <lineage>
        <taxon>Bacteria</taxon>
        <taxon>Pseudomonadati</taxon>
        <taxon>Pseudomonadota</taxon>
        <taxon>Gammaproteobacteria</taxon>
        <taxon>Legionellales</taxon>
        <taxon>Legionellaceae</taxon>
        <taxon>Legionella</taxon>
    </lineage>
</organism>
<dbReference type="EMBL" id="UGNW01000001">
    <property type="protein sequence ID" value="STX31585.1"/>
    <property type="molecule type" value="Genomic_DNA"/>
</dbReference>
<gene>
    <name evidence="1" type="ORF">Lbir_2062</name>
    <name evidence="2" type="ORF">NCTC12437_01359</name>
</gene>
<name>A0A378I9Y0_9GAMM</name>
<evidence type="ECO:0000313" key="2">
    <source>
        <dbReference type="EMBL" id="STX31585.1"/>
    </source>
</evidence>
<proteinExistence type="predicted"/>
<keyword evidence="3" id="KW-1185">Reference proteome</keyword>
<evidence type="ECO:0000313" key="3">
    <source>
        <dbReference type="Proteomes" id="UP000054735"/>
    </source>
</evidence>
<reference evidence="2 4" key="2">
    <citation type="submission" date="2018-06" db="EMBL/GenBank/DDBJ databases">
        <authorList>
            <consortium name="Pathogen Informatics"/>
            <person name="Doyle S."/>
        </authorList>
    </citation>
    <scope>NUCLEOTIDE SEQUENCE [LARGE SCALE GENOMIC DNA]</scope>
    <source>
        <strain evidence="2 4">NCTC12437</strain>
    </source>
</reference>
<dbReference type="EMBL" id="LNXT01000040">
    <property type="protein sequence ID" value="KTC69323.1"/>
    <property type="molecule type" value="Genomic_DNA"/>
</dbReference>
<dbReference type="Proteomes" id="UP000255066">
    <property type="component" value="Unassembled WGS sequence"/>
</dbReference>